<organism evidence="1 2">
    <name type="scientific">Kluyveromyces dobzhanskii CBS 2104</name>
    <dbReference type="NCBI Taxonomy" id="1427455"/>
    <lineage>
        <taxon>Eukaryota</taxon>
        <taxon>Fungi</taxon>
        <taxon>Dikarya</taxon>
        <taxon>Ascomycota</taxon>
        <taxon>Saccharomycotina</taxon>
        <taxon>Saccharomycetes</taxon>
        <taxon>Saccharomycetales</taxon>
        <taxon>Saccharomycetaceae</taxon>
        <taxon>Kluyveromyces</taxon>
    </lineage>
</organism>
<evidence type="ECO:0000313" key="1">
    <source>
        <dbReference type="EMBL" id="CDO94509.1"/>
    </source>
</evidence>
<accession>A0A0A8L8J1</accession>
<dbReference type="Proteomes" id="UP000031516">
    <property type="component" value="Unassembled WGS sequence"/>
</dbReference>
<keyword evidence="2" id="KW-1185">Reference proteome</keyword>
<dbReference type="OrthoDB" id="5358702at2759"/>
<dbReference type="SUPFAM" id="SSF48439">
    <property type="entry name" value="Protein prenylyltransferase"/>
    <property type="match status" value="1"/>
</dbReference>
<sequence length="295" mass="34400">MHASYHFNSQIGLIESAFEVKEEFIVVQDAQRTEIVCFKSTMIKIFVECHSLFYQLDTVNLDERLYTLQGLLLVTTENRTVLNMYLKTLEIMIPDKLSNEIRFIERLLSCNYAKLNKSSSLWNLYKKLYSKWGNNITFQAWETVTTSCNQHFANYYCCNFIRWFHDQLNKEQQRCFVDDFFLFSKKHVSDPSIWSALGAIIEASDIKLIIAFIDSLPVTSWSPFLALLGSGNRNIEATRAALRHWTKDSEVSFSKGTPIVPDVIENDLYLRSKFMNKAWKTLFLDKWQLSNSKAV</sequence>
<protein>
    <submittedName>
        <fullName evidence="1">WGS project CCBQ000000000 data, contig 00017</fullName>
    </submittedName>
</protein>
<dbReference type="EMBL" id="CCBQ010000038">
    <property type="protein sequence ID" value="CDO94509.1"/>
    <property type="molecule type" value="Genomic_DNA"/>
</dbReference>
<comment type="caution">
    <text evidence="1">The sequence shown here is derived from an EMBL/GenBank/DDBJ whole genome shotgun (WGS) entry which is preliminary data.</text>
</comment>
<reference evidence="1 2" key="1">
    <citation type="submission" date="2014-03" db="EMBL/GenBank/DDBJ databases">
        <title>The genome of Kluyveromyces dobzhanskii.</title>
        <authorList>
            <person name="Nystedt B."/>
            <person name="Astrom S."/>
        </authorList>
    </citation>
    <scope>NUCLEOTIDE SEQUENCE [LARGE SCALE GENOMIC DNA]</scope>
    <source>
        <strain evidence="1 2">CBS 2104</strain>
    </source>
</reference>
<name>A0A0A8L8J1_9SACH</name>
<gene>
    <name evidence="1" type="ORF">KLDO_g2773</name>
</gene>
<evidence type="ECO:0000313" key="2">
    <source>
        <dbReference type="Proteomes" id="UP000031516"/>
    </source>
</evidence>
<dbReference type="AlphaFoldDB" id="A0A0A8L8J1"/>
<proteinExistence type="predicted"/>